<accession>A0A7J8LEC2</accession>
<dbReference type="Pfam" id="PF13456">
    <property type="entry name" value="RVT_3"/>
    <property type="match status" value="1"/>
</dbReference>
<dbReference type="CDD" id="cd06222">
    <property type="entry name" value="RNase_H_like"/>
    <property type="match status" value="1"/>
</dbReference>
<dbReference type="Gene3D" id="3.30.420.10">
    <property type="entry name" value="Ribonuclease H-like superfamily/Ribonuclease H"/>
    <property type="match status" value="1"/>
</dbReference>
<protein>
    <recommendedName>
        <fullName evidence="1">RNase H type-1 domain-containing protein</fullName>
    </recommendedName>
</protein>
<evidence type="ECO:0000313" key="2">
    <source>
        <dbReference type="EMBL" id="MBA0550785.1"/>
    </source>
</evidence>
<dbReference type="GO" id="GO:0003676">
    <property type="term" value="F:nucleic acid binding"/>
    <property type="evidence" value="ECO:0007669"/>
    <property type="project" value="InterPro"/>
</dbReference>
<dbReference type="AlphaFoldDB" id="A0A7J8LEC2"/>
<dbReference type="PANTHER" id="PTHR47723:SF24">
    <property type="entry name" value="RNASE H TYPE-1 DOMAIN-CONTAINING PROTEIN"/>
    <property type="match status" value="1"/>
</dbReference>
<dbReference type="InterPro" id="IPR036397">
    <property type="entry name" value="RNaseH_sf"/>
</dbReference>
<feature type="domain" description="RNase H type-1" evidence="1">
    <location>
        <begin position="53"/>
        <end position="131"/>
    </location>
</feature>
<sequence>MLVRNKILTNAERARRGMSPFPFCEQCGKSVESTIHAVKDCWQRPNLGWVKLNVDGSVSIVISKAAIGGIVRDSNGKWLAGFAMVTGMTEVFQVKVRAVVEGLKLAWMKCYKHVEINCDNALLIDTICNGFGSISNIRDVTPLTRIRHRIK</sequence>
<evidence type="ECO:0000259" key="1">
    <source>
        <dbReference type="Pfam" id="PF13456"/>
    </source>
</evidence>
<dbReference type="EMBL" id="JABEZX010000002">
    <property type="protein sequence ID" value="MBA0550785.1"/>
    <property type="molecule type" value="Genomic_DNA"/>
</dbReference>
<reference evidence="2 3" key="1">
    <citation type="journal article" date="2019" name="Genome Biol. Evol.">
        <title>Insights into the evolution of the New World diploid cottons (Gossypium, subgenus Houzingenia) based on genome sequencing.</title>
        <authorList>
            <person name="Grover C.E."/>
            <person name="Arick M.A. 2nd"/>
            <person name="Thrash A."/>
            <person name="Conover J.L."/>
            <person name="Sanders W.S."/>
            <person name="Peterson D.G."/>
            <person name="Frelichowski J.E."/>
            <person name="Scheffler J.A."/>
            <person name="Scheffler B.E."/>
            <person name="Wendel J.F."/>
        </authorList>
    </citation>
    <scope>NUCLEOTIDE SEQUENCE [LARGE SCALE GENOMIC DNA]</scope>
    <source>
        <strain evidence="2">157</strain>
        <tissue evidence="2">Leaf</tissue>
    </source>
</reference>
<keyword evidence="3" id="KW-1185">Reference proteome</keyword>
<gene>
    <name evidence="2" type="ORF">Golob_021701</name>
</gene>
<dbReference type="InterPro" id="IPR053151">
    <property type="entry name" value="RNase_H-like"/>
</dbReference>
<proteinExistence type="predicted"/>
<dbReference type="InterPro" id="IPR012337">
    <property type="entry name" value="RNaseH-like_sf"/>
</dbReference>
<name>A0A7J8LEC2_9ROSI</name>
<dbReference type="PANTHER" id="PTHR47723">
    <property type="entry name" value="OS05G0353850 PROTEIN"/>
    <property type="match status" value="1"/>
</dbReference>
<evidence type="ECO:0000313" key="3">
    <source>
        <dbReference type="Proteomes" id="UP000593572"/>
    </source>
</evidence>
<dbReference type="SUPFAM" id="SSF53098">
    <property type="entry name" value="Ribonuclease H-like"/>
    <property type="match status" value="1"/>
</dbReference>
<dbReference type="InterPro" id="IPR002156">
    <property type="entry name" value="RNaseH_domain"/>
</dbReference>
<feature type="non-terminal residue" evidence="2">
    <location>
        <position position="1"/>
    </location>
</feature>
<dbReference type="InterPro" id="IPR044730">
    <property type="entry name" value="RNase_H-like_dom_plant"/>
</dbReference>
<dbReference type="Proteomes" id="UP000593572">
    <property type="component" value="Unassembled WGS sequence"/>
</dbReference>
<dbReference type="GO" id="GO:0004523">
    <property type="term" value="F:RNA-DNA hybrid ribonuclease activity"/>
    <property type="evidence" value="ECO:0007669"/>
    <property type="project" value="InterPro"/>
</dbReference>
<comment type="caution">
    <text evidence="2">The sequence shown here is derived from an EMBL/GenBank/DDBJ whole genome shotgun (WGS) entry which is preliminary data.</text>
</comment>
<organism evidence="2 3">
    <name type="scientific">Gossypium lobatum</name>
    <dbReference type="NCBI Taxonomy" id="34289"/>
    <lineage>
        <taxon>Eukaryota</taxon>
        <taxon>Viridiplantae</taxon>
        <taxon>Streptophyta</taxon>
        <taxon>Embryophyta</taxon>
        <taxon>Tracheophyta</taxon>
        <taxon>Spermatophyta</taxon>
        <taxon>Magnoliopsida</taxon>
        <taxon>eudicotyledons</taxon>
        <taxon>Gunneridae</taxon>
        <taxon>Pentapetalae</taxon>
        <taxon>rosids</taxon>
        <taxon>malvids</taxon>
        <taxon>Malvales</taxon>
        <taxon>Malvaceae</taxon>
        <taxon>Malvoideae</taxon>
        <taxon>Gossypium</taxon>
    </lineage>
</organism>